<feature type="transmembrane region" description="Helical" evidence="1">
    <location>
        <begin position="67"/>
        <end position="87"/>
    </location>
</feature>
<reference evidence="2" key="2">
    <citation type="journal article" date="2017" name="Nat. Commun.">
        <title>Single-virus genomics reveals hidden cosmopolitan and abundant viruses.</title>
        <authorList>
            <person name="Martinez-Hernandez F."/>
            <person name="Fornas O."/>
            <person name="Lluesma Gomez M."/>
            <person name="Bolduc B."/>
            <person name="de la Cruz Pena M.J."/>
            <person name="Martinez J.M."/>
            <person name="Anton J."/>
            <person name="Gasol J.M."/>
            <person name="Rosselli R."/>
            <person name="Rodriguez-Valera F."/>
            <person name="Sullivan M.B."/>
            <person name="Acinas S.G."/>
            <person name="Martinez-Garcia M."/>
        </authorList>
    </citation>
    <scope>NUCLEOTIDE SEQUENCE</scope>
</reference>
<name>A0A218MMQ2_9VIRU</name>
<keyword evidence="1" id="KW-1133">Transmembrane helix</keyword>
<evidence type="ECO:0000256" key="1">
    <source>
        <dbReference type="SAM" id="Phobius"/>
    </source>
</evidence>
<dbReference type="EMBL" id="KY052841">
    <property type="protein sequence ID" value="ASF00538.1"/>
    <property type="molecule type" value="Genomic_DNA"/>
</dbReference>
<organism evidence="2">
    <name type="scientific">uncultured virus</name>
    <dbReference type="NCBI Taxonomy" id="340016"/>
    <lineage>
        <taxon>Viruses</taxon>
        <taxon>environmental samples</taxon>
    </lineage>
</organism>
<proteinExistence type="predicted"/>
<reference evidence="2" key="1">
    <citation type="submission" date="2016-10" db="EMBL/GenBank/DDBJ databases">
        <authorList>
            <person name="Varghese N."/>
        </authorList>
    </citation>
    <scope>NUCLEOTIDE SEQUENCE</scope>
</reference>
<sequence length="145" mass="16426">MLGGLPVEMITMLGSSVLGGVMSIWSQSIKAKQDEQKMLLARADNQMKHISDARTYDNKGFQFTRRIIALTAVFFIIAWPKLVPVFFDTSVYLTWTEFSRGFLFLVEQKEMTMDKEFFGVVITPLDTHLMSAIIGLYFGGSLVKK</sequence>
<feature type="transmembrane region" description="Helical" evidence="1">
    <location>
        <begin position="6"/>
        <end position="25"/>
    </location>
</feature>
<keyword evidence="1" id="KW-0812">Transmembrane</keyword>
<feature type="transmembrane region" description="Helical" evidence="1">
    <location>
        <begin position="117"/>
        <end position="139"/>
    </location>
</feature>
<accession>A0A218MMQ2</accession>
<evidence type="ECO:0000313" key="2">
    <source>
        <dbReference type="EMBL" id="ASF00538.1"/>
    </source>
</evidence>
<protein>
    <submittedName>
        <fullName evidence="2">Uncharacterized protein</fullName>
    </submittedName>
</protein>
<keyword evidence="1" id="KW-0472">Membrane</keyword>